<dbReference type="EMBL" id="SIHI01000001">
    <property type="protein sequence ID" value="TWT58713.1"/>
    <property type="molecule type" value="Genomic_DNA"/>
</dbReference>
<keyword evidence="2" id="KW-1185">Reference proteome</keyword>
<organism evidence="1 2">
    <name type="scientific">Thalassoglobus neptunius</name>
    <dbReference type="NCBI Taxonomy" id="1938619"/>
    <lineage>
        <taxon>Bacteria</taxon>
        <taxon>Pseudomonadati</taxon>
        <taxon>Planctomycetota</taxon>
        <taxon>Planctomycetia</taxon>
        <taxon>Planctomycetales</taxon>
        <taxon>Planctomycetaceae</taxon>
        <taxon>Thalassoglobus</taxon>
    </lineage>
</organism>
<dbReference type="AlphaFoldDB" id="A0A5C5X8U1"/>
<evidence type="ECO:0000313" key="1">
    <source>
        <dbReference type="EMBL" id="TWT58713.1"/>
    </source>
</evidence>
<protein>
    <submittedName>
        <fullName evidence="1">Uncharacterized protein</fullName>
    </submittedName>
</protein>
<gene>
    <name evidence="1" type="ORF">KOR42_20990</name>
</gene>
<reference evidence="1 2" key="1">
    <citation type="submission" date="2019-02" db="EMBL/GenBank/DDBJ databases">
        <title>Deep-cultivation of Planctomycetes and their phenomic and genomic characterization uncovers novel biology.</title>
        <authorList>
            <person name="Wiegand S."/>
            <person name="Jogler M."/>
            <person name="Boedeker C."/>
            <person name="Pinto D."/>
            <person name="Vollmers J."/>
            <person name="Rivas-Marin E."/>
            <person name="Kohn T."/>
            <person name="Peeters S.H."/>
            <person name="Heuer A."/>
            <person name="Rast P."/>
            <person name="Oberbeckmann S."/>
            <person name="Bunk B."/>
            <person name="Jeske O."/>
            <person name="Meyerdierks A."/>
            <person name="Storesund J.E."/>
            <person name="Kallscheuer N."/>
            <person name="Luecker S."/>
            <person name="Lage O.M."/>
            <person name="Pohl T."/>
            <person name="Merkel B.J."/>
            <person name="Hornburger P."/>
            <person name="Mueller R.-W."/>
            <person name="Bruemmer F."/>
            <person name="Labrenz M."/>
            <person name="Spormann A.M."/>
            <person name="Op Den Camp H."/>
            <person name="Overmann J."/>
            <person name="Amann R."/>
            <person name="Jetten M.S.M."/>
            <person name="Mascher T."/>
            <person name="Medema M.H."/>
            <person name="Devos D.P."/>
            <person name="Kaster A.-K."/>
            <person name="Ovreas L."/>
            <person name="Rohde M."/>
            <person name="Galperin M.Y."/>
            <person name="Jogler C."/>
        </authorList>
    </citation>
    <scope>NUCLEOTIDE SEQUENCE [LARGE SCALE GENOMIC DNA]</scope>
    <source>
        <strain evidence="1 2">KOR42</strain>
    </source>
</reference>
<name>A0A5C5X8U1_9PLAN</name>
<dbReference type="Proteomes" id="UP000317243">
    <property type="component" value="Unassembled WGS sequence"/>
</dbReference>
<comment type="caution">
    <text evidence="1">The sequence shown here is derived from an EMBL/GenBank/DDBJ whole genome shotgun (WGS) entry which is preliminary data.</text>
</comment>
<accession>A0A5C5X8U1</accession>
<evidence type="ECO:0000313" key="2">
    <source>
        <dbReference type="Proteomes" id="UP000317243"/>
    </source>
</evidence>
<proteinExistence type="predicted"/>
<sequence length="70" mass="7962">MRFRFQDFVFILTSYVERVRRIPGGCTKRNSCGTPSNAHNTDLRVNPAHALSHNEHISRIPPNGPAIFDQ</sequence>